<feature type="region of interest" description="Disordered" evidence="6">
    <location>
        <begin position="277"/>
        <end position="302"/>
    </location>
</feature>
<evidence type="ECO:0000313" key="8">
    <source>
        <dbReference type="EMBL" id="KAJ3185155.1"/>
    </source>
</evidence>
<dbReference type="Pfam" id="PF17177">
    <property type="entry name" value="PPR_long"/>
    <property type="match status" value="1"/>
</dbReference>
<feature type="domain" description="PROP1-like PPR" evidence="7">
    <location>
        <begin position="81"/>
        <end position="226"/>
    </location>
</feature>
<evidence type="ECO:0000256" key="2">
    <source>
        <dbReference type="ARBA" id="ARBA00022737"/>
    </source>
</evidence>
<gene>
    <name evidence="8" type="ORF">HDU87_002722</name>
</gene>
<evidence type="ECO:0000256" key="3">
    <source>
        <dbReference type="ARBA" id="ARBA00044493"/>
    </source>
</evidence>
<sequence length="578" mass="63355">MDSRLCRAAIDLHARAGEIAKAERLLHALLRARIVDPHVSFYNVLLRAYVRARDTDGVTKVVRWMRERDVTADAYTHVWIMQHCIKDGDGHGAIAVYDDAVRCGITPVLRMRGLLVAAYLLERNVAAALAVCRTVVKERDGNLPKPMYGAMIDGLSKMGLLDDAAEFINAMRESNMRPNVQIYTMLMHAHARRGDLEGARRWQVEMDANGVAPDPHAYGVLIWIALRLERSYETAVAIVAKMRAQGFAPTPHIITMFADGLCRSGFFKEASALLAPPREGEKNPLPLSRKHPPAPTSSTDIGGTSYMHALTHTGPQGIHEACRLFRKLVTKSTPDVVTYTVLIDAMARSADTLHLAHELYGDMRAAAIRPDAVVFNILLAAHVRFRGVASSLDVLHRMRDAGVMPTVHTFTILVWMYVRERRRGRLGTAPASTTTTTMAVPTSAIANDAASEGNMYADTDHHIRSFSALARAYARKGDTLTLRRLLDEISYQGVVPDATLFYHLLVASAGVGESSSERAAAGASAAAMTAAVVAEMRLRGLRLDSRCRGVLADVGLMVVNSRGDRVALRDRNGKIWPG</sequence>
<feature type="repeat" description="PPR" evidence="5">
    <location>
        <begin position="38"/>
        <end position="72"/>
    </location>
</feature>
<accession>A0AAD5TTP9</accession>
<feature type="repeat" description="PPR" evidence="5">
    <location>
        <begin position="371"/>
        <end position="405"/>
    </location>
</feature>
<keyword evidence="2" id="KW-0677">Repeat</keyword>
<dbReference type="NCBIfam" id="TIGR00756">
    <property type="entry name" value="PPR"/>
    <property type="match status" value="4"/>
</dbReference>
<evidence type="ECO:0000256" key="1">
    <source>
        <dbReference type="ARBA" id="ARBA00006192"/>
    </source>
</evidence>
<dbReference type="EMBL" id="JADGJQ010000002">
    <property type="protein sequence ID" value="KAJ3185155.1"/>
    <property type="molecule type" value="Genomic_DNA"/>
</dbReference>
<feature type="repeat" description="PPR" evidence="5">
    <location>
        <begin position="335"/>
        <end position="370"/>
    </location>
</feature>
<evidence type="ECO:0000259" key="7">
    <source>
        <dbReference type="Pfam" id="PF17177"/>
    </source>
</evidence>
<dbReference type="InterPro" id="IPR002885">
    <property type="entry name" value="PPR_rpt"/>
</dbReference>
<proteinExistence type="inferred from homology"/>
<dbReference type="AlphaFoldDB" id="A0AAD5TTP9"/>
<reference evidence="8" key="1">
    <citation type="submission" date="2020-05" db="EMBL/GenBank/DDBJ databases">
        <title>Phylogenomic resolution of chytrid fungi.</title>
        <authorList>
            <person name="Stajich J.E."/>
            <person name="Amses K."/>
            <person name="Simmons R."/>
            <person name="Seto K."/>
            <person name="Myers J."/>
            <person name="Bonds A."/>
            <person name="Quandt C.A."/>
            <person name="Barry K."/>
            <person name="Liu P."/>
            <person name="Grigoriev I."/>
            <person name="Longcore J.E."/>
            <person name="James T.Y."/>
        </authorList>
    </citation>
    <scope>NUCLEOTIDE SEQUENCE</scope>
    <source>
        <strain evidence="8">JEL0379</strain>
    </source>
</reference>
<protein>
    <recommendedName>
        <fullName evidence="7">PROP1-like PPR domain-containing protein</fullName>
    </recommendedName>
</protein>
<evidence type="ECO:0000256" key="4">
    <source>
        <dbReference type="ARBA" id="ARBA00044511"/>
    </source>
</evidence>
<dbReference type="Pfam" id="PF13041">
    <property type="entry name" value="PPR_2"/>
    <property type="match status" value="1"/>
</dbReference>
<dbReference type="InterPro" id="IPR011990">
    <property type="entry name" value="TPR-like_helical_dom_sf"/>
</dbReference>
<dbReference type="PROSITE" id="PS51375">
    <property type="entry name" value="PPR"/>
    <property type="match status" value="5"/>
</dbReference>
<comment type="subunit">
    <text evidence="4">Binds to mitochondrial small subunit 15S rRNA.</text>
</comment>
<evidence type="ECO:0000256" key="6">
    <source>
        <dbReference type="SAM" id="MobiDB-lite"/>
    </source>
</evidence>
<comment type="caution">
    <text evidence="8">The sequence shown here is derived from an EMBL/GenBank/DDBJ whole genome shotgun (WGS) entry which is preliminary data.</text>
</comment>
<comment type="similarity">
    <text evidence="1">Belongs to the CCM1 family.</text>
</comment>
<feature type="repeat" description="PPR" evidence="5">
    <location>
        <begin position="144"/>
        <end position="178"/>
    </location>
</feature>
<dbReference type="Proteomes" id="UP001212152">
    <property type="component" value="Unassembled WGS sequence"/>
</dbReference>
<name>A0AAD5TTP9_9FUNG</name>
<evidence type="ECO:0000256" key="5">
    <source>
        <dbReference type="PROSITE-ProRule" id="PRU00708"/>
    </source>
</evidence>
<comment type="function">
    <text evidence="3">Regulates mitochondrial small subunit maturation by controlling 15S rRNA 5'-end processing. Localizes to the 5' precursor of the 15S rRNA in a position that is subsequently occupied by mS47 in the mature yeast mtSSU. Uses structure and sequence-specific RNA recognition, binding to a single-stranded region of the precursor and specifically recognizing bases -6 to -1. The exchange of Ccm1 for mS47 is coupled to the irreversible removal of precursor rRNA that is accompanied by conformational changes of the mitoribosomal proteins uS5m and mS26. These conformational changes signal completion of 5'-end rRNA processing through protection of the mature 5'-end of the 15S rRNA and stabilization of mS47. The removal of the 5' precursor together with the dissociation of Ccm1 may be catalyzed by the 5'-3' exoribonuclease Pet127. Involved in the specific removal of group I introns in mitochondrial encoded transcripts.</text>
</comment>
<evidence type="ECO:0000313" key="9">
    <source>
        <dbReference type="Proteomes" id="UP001212152"/>
    </source>
</evidence>
<dbReference type="Gene3D" id="1.25.40.10">
    <property type="entry name" value="Tetratricopeptide repeat domain"/>
    <property type="match status" value="3"/>
</dbReference>
<dbReference type="PANTHER" id="PTHR47447:SF17">
    <property type="entry name" value="OS12G0638900 PROTEIN"/>
    <property type="match status" value="1"/>
</dbReference>
<dbReference type="PANTHER" id="PTHR47447">
    <property type="entry name" value="OS03G0856100 PROTEIN"/>
    <property type="match status" value="1"/>
</dbReference>
<feature type="repeat" description="PPR" evidence="5">
    <location>
        <begin position="179"/>
        <end position="213"/>
    </location>
</feature>
<dbReference type="InterPro" id="IPR033443">
    <property type="entry name" value="PROP1-like_PPR_dom"/>
</dbReference>
<organism evidence="8 9">
    <name type="scientific">Geranomyces variabilis</name>
    <dbReference type="NCBI Taxonomy" id="109894"/>
    <lineage>
        <taxon>Eukaryota</taxon>
        <taxon>Fungi</taxon>
        <taxon>Fungi incertae sedis</taxon>
        <taxon>Chytridiomycota</taxon>
        <taxon>Chytridiomycota incertae sedis</taxon>
        <taxon>Chytridiomycetes</taxon>
        <taxon>Spizellomycetales</taxon>
        <taxon>Powellomycetaceae</taxon>
        <taxon>Geranomyces</taxon>
    </lineage>
</organism>
<keyword evidence="9" id="KW-1185">Reference proteome</keyword>
<dbReference type="Pfam" id="PF01535">
    <property type="entry name" value="PPR"/>
    <property type="match status" value="1"/>
</dbReference>